<sequence length="190" mass="20520">MMQHTAPPRSGFSLLEVMIAAVVLSFGLLGLVALQTTSKFSGYEARQRTIASWLATDIVERARINRAVWELQSTQAWMVSAGSAINKPNCGNVDGTMASCSQSDLFTLDMFNWQQSLLGVGVSGSSSSIQDPLGCVIRGNNNAMTVVLTWKGREALSDGTSAISSNVRNLCGFGNAMIQSRHYYMLETTL</sequence>
<proteinExistence type="predicted"/>
<dbReference type="NCBIfam" id="TIGR02532">
    <property type="entry name" value="IV_pilin_GFxxxE"/>
    <property type="match status" value="1"/>
</dbReference>
<keyword evidence="1" id="KW-0472">Membrane</keyword>
<accession>A0ABS5GPY5</accession>
<keyword evidence="1" id="KW-0812">Transmembrane</keyword>
<dbReference type="Pfam" id="PF07963">
    <property type="entry name" value="N_methyl"/>
    <property type="match status" value="1"/>
</dbReference>
<evidence type="ECO:0000313" key="2">
    <source>
        <dbReference type="EMBL" id="MBR7629193.1"/>
    </source>
</evidence>
<evidence type="ECO:0000256" key="1">
    <source>
        <dbReference type="SAM" id="Phobius"/>
    </source>
</evidence>
<dbReference type="InterPro" id="IPR012902">
    <property type="entry name" value="N_methyl_site"/>
</dbReference>
<organism evidence="2 3">
    <name type="scientific">Aeromonas popoffii</name>
    <dbReference type="NCBI Taxonomy" id="70856"/>
    <lineage>
        <taxon>Bacteria</taxon>
        <taxon>Pseudomonadati</taxon>
        <taxon>Pseudomonadota</taxon>
        <taxon>Gammaproteobacteria</taxon>
        <taxon>Aeromonadales</taxon>
        <taxon>Aeromonadaceae</taxon>
        <taxon>Aeromonas</taxon>
    </lineage>
</organism>
<dbReference type="InterPro" id="IPR013362">
    <property type="entry name" value="Pilus_4_PilV"/>
</dbReference>
<dbReference type="Proteomes" id="UP000675653">
    <property type="component" value="Unassembled WGS sequence"/>
</dbReference>
<comment type="caution">
    <text evidence="2">The sequence shown here is derived from an EMBL/GenBank/DDBJ whole genome shotgun (WGS) entry which is preliminary data.</text>
</comment>
<protein>
    <submittedName>
        <fullName evidence="2">Type IV pilus modification protein PilV</fullName>
    </submittedName>
</protein>
<keyword evidence="3" id="KW-1185">Reference proteome</keyword>
<name>A0ABS5GPY5_9GAMM</name>
<evidence type="ECO:0000313" key="3">
    <source>
        <dbReference type="Proteomes" id="UP000675653"/>
    </source>
</evidence>
<dbReference type="PROSITE" id="PS00409">
    <property type="entry name" value="PROKAR_NTER_METHYL"/>
    <property type="match status" value="1"/>
</dbReference>
<feature type="transmembrane region" description="Helical" evidence="1">
    <location>
        <begin position="12"/>
        <end position="34"/>
    </location>
</feature>
<gene>
    <name evidence="2" type="primary">pilV</name>
    <name evidence="2" type="ORF">KAT72_09180</name>
</gene>
<keyword evidence="1" id="KW-1133">Transmembrane helix</keyword>
<reference evidence="2 3" key="1">
    <citation type="submission" date="2021-04" db="EMBL/GenBank/DDBJ databases">
        <title>Draft Genome of Aeromonas popoffii ID682, isolated from a natural water source in Idaho.</title>
        <authorList>
            <person name="Testerman T."/>
            <person name="Graf J."/>
        </authorList>
    </citation>
    <scope>NUCLEOTIDE SEQUENCE [LARGE SCALE GENOMIC DNA]</scope>
    <source>
        <strain evidence="2 3">ID682</strain>
    </source>
</reference>
<dbReference type="RefSeq" id="WP_212513406.1">
    <property type="nucleotide sequence ID" value="NZ_CAWQDX010000043.1"/>
</dbReference>
<dbReference type="EMBL" id="JAGRZL010000021">
    <property type="protein sequence ID" value="MBR7629193.1"/>
    <property type="molecule type" value="Genomic_DNA"/>
</dbReference>
<dbReference type="NCBIfam" id="TIGR02523">
    <property type="entry name" value="type_IV_pilV"/>
    <property type="match status" value="1"/>
</dbReference>